<keyword evidence="5" id="KW-1185">Reference proteome</keyword>
<keyword evidence="1 2" id="KW-0597">Phosphoprotein</keyword>
<dbReference type="EMBL" id="SDWJ01000001">
    <property type="protein sequence ID" value="MVZ96089.1"/>
    <property type="molecule type" value="Genomic_DNA"/>
</dbReference>
<dbReference type="AlphaFoldDB" id="A0A6I4LTB8"/>
<feature type="modified residue" description="4-aspartylphosphate" evidence="2">
    <location>
        <position position="55"/>
    </location>
</feature>
<protein>
    <submittedName>
        <fullName evidence="4">Response regulator</fullName>
    </submittedName>
</protein>
<dbReference type="PANTHER" id="PTHR44591:SF3">
    <property type="entry name" value="RESPONSE REGULATORY DOMAIN-CONTAINING PROTEIN"/>
    <property type="match status" value="1"/>
</dbReference>
<dbReference type="Gene3D" id="3.40.50.2300">
    <property type="match status" value="1"/>
</dbReference>
<dbReference type="SUPFAM" id="SSF52172">
    <property type="entry name" value="CheY-like"/>
    <property type="match status" value="1"/>
</dbReference>
<dbReference type="InterPro" id="IPR050595">
    <property type="entry name" value="Bact_response_regulator"/>
</dbReference>
<name>A0A6I4LTB8_9SPHN</name>
<dbReference type="OrthoDB" id="582170at2"/>
<feature type="domain" description="Response regulatory" evidence="3">
    <location>
        <begin position="5"/>
        <end position="115"/>
    </location>
</feature>
<reference evidence="4 5" key="1">
    <citation type="submission" date="2019-01" db="EMBL/GenBank/DDBJ databases">
        <title>Sphingorhabdus lacus sp.nov., isolated from an oligotrophic freshwater lake.</title>
        <authorList>
            <person name="Park M."/>
        </authorList>
    </citation>
    <scope>NUCLEOTIDE SEQUENCE [LARGE SCALE GENOMIC DNA]</scope>
    <source>
        <strain evidence="4 5">IMCC26285</strain>
    </source>
</reference>
<evidence type="ECO:0000313" key="4">
    <source>
        <dbReference type="EMBL" id="MVZ96089.1"/>
    </source>
</evidence>
<evidence type="ECO:0000256" key="2">
    <source>
        <dbReference type="PROSITE-ProRule" id="PRU00169"/>
    </source>
</evidence>
<gene>
    <name evidence="4" type="ORF">EUU23_00040</name>
</gene>
<proteinExistence type="predicted"/>
<accession>A0A6I4LTB8</accession>
<dbReference type="Pfam" id="PF00072">
    <property type="entry name" value="Response_reg"/>
    <property type="match status" value="1"/>
</dbReference>
<evidence type="ECO:0000256" key="1">
    <source>
        <dbReference type="ARBA" id="ARBA00022553"/>
    </source>
</evidence>
<dbReference type="InterPro" id="IPR001789">
    <property type="entry name" value="Sig_transdc_resp-reg_receiver"/>
</dbReference>
<dbReference type="Proteomes" id="UP000471147">
    <property type="component" value="Unassembled WGS sequence"/>
</dbReference>
<sequence>MRKISILIVEDEPIIGMLLSEVLAGMGHNVIAVVGTEGAAVAIAAEYLPDLLIVDAGLTSGNGISAVDMILTTGFVPHLFTTGDAMKVRQLRPDAIILEKPFNESDLADAIASALTHHS</sequence>
<dbReference type="RefSeq" id="WP_160352116.1">
    <property type="nucleotide sequence ID" value="NZ_SDWJ01000001.1"/>
</dbReference>
<organism evidence="4 5">
    <name type="scientific">Sphingorhabdus profundilacus</name>
    <dbReference type="NCBI Taxonomy" id="2509718"/>
    <lineage>
        <taxon>Bacteria</taxon>
        <taxon>Pseudomonadati</taxon>
        <taxon>Pseudomonadota</taxon>
        <taxon>Alphaproteobacteria</taxon>
        <taxon>Sphingomonadales</taxon>
        <taxon>Sphingomonadaceae</taxon>
        <taxon>Sphingorhabdus</taxon>
    </lineage>
</organism>
<dbReference type="GO" id="GO:0000160">
    <property type="term" value="P:phosphorelay signal transduction system"/>
    <property type="evidence" value="ECO:0007669"/>
    <property type="project" value="InterPro"/>
</dbReference>
<comment type="caution">
    <text evidence="4">The sequence shown here is derived from an EMBL/GenBank/DDBJ whole genome shotgun (WGS) entry which is preliminary data.</text>
</comment>
<evidence type="ECO:0000259" key="3">
    <source>
        <dbReference type="PROSITE" id="PS50110"/>
    </source>
</evidence>
<evidence type="ECO:0000313" key="5">
    <source>
        <dbReference type="Proteomes" id="UP000471147"/>
    </source>
</evidence>
<dbReference type="PANTHER" id="PTHR44591">
    <property type="entry name" value="STRESS RESPONSE REGULATOR PROTEIN 1"/>
    <property type="match status" value="1"/>
</dbReference>
<dbReference type="SMART" id="SM00448">
    <property type="entry name" value="REC"/>
    <property type="match status" value="1"/>
</dbReference>
<dbReference type="InterPro" id="IPR011006">
    <property type="entry name" value="CheY-like_superfamily"/>
</dbReference>
<dbReference type="PROSITE" id="PS50110">
    <property type="entry name" value="RESPONSE_REGULATORY"/>
    <property type="match status" value="1"/>
</dbReference>